<feature type="domain" description="Myb-like" evidence="5">
    <location>
        <begin position="58"/>
        <end position="108"/>
    </location>
</feature>
<keyword evidence="3" id="KW-0238">DNA-binding</keyword>
<comment type="subcellular location">
    <subcellularLocation>
        <location evidence="1">Nucleus</location>
    </subcellularLocation>
</comment>
<evidence type="ECO:0000259" key="5">
    <source>
        <dbReference type="PROSITE" id="PS50090"/>
    </source>
</evidence>
<dbReference type="PROSITE" id="PS51294">
    <property type="entry name" value="HTH_MYB"/>
    <property type="match status" value="2"/>
</dbReference>
<dbReference type="Proteomes" id="UP000027138">
    <property type="component" value="Unassembled WGS sequence"/>
</dbReference>
<feature type="domain" description="HTH myb-type" evidence="6">
    <location>
        <begin position="58"/>
        <end position="112"/>
    </location>
</feature>
<dbReference type="GO" id="GO:0005634">
    <property type="term" value="C:nucleus"/>
    <property type="evidence" value="ECO:0007669"/>
    <property type="project" value="UniProtKB-SubCell"/>
</dbReference>
<dbReference type="Gene3D" id="1.10.10.60">
    <property type="entry name" value="Homeodomain-like"/>
    <property type="match status" value="2"/>
</dbReference>
<evidence type="ECO:0000259" key="6">
    <source>
        <dbReference type="PROSITE" id="PS51294"/>
    </source>
</evidence>
<feature type="domain" description="HTH myb-type" evidence="6">
    <location>
        <begin position="5"/>
        <end position="57"/>
    </location>
</feature>
<dbReference type="SUPFAM" id="SSF46689">
    <property type="entry name" value="Homeodomain-like"/>
    <property type="match status" value="1"/>
</dbReference>
<feature type="domain" description="Myb-like" evidence="5">
    <location>
        <begin position="5"/>
        <end position="57"/>
    </location>
</feature>
<name>A0A067K2V4_JATCU</name>
<dbReference type="InterPro" id="IPR017930">
    <property type="entry name" value="Myb_dom"/>
</dbReference>
<reference evidence="7" key="2">
    <citation type="submission" date="2014-06" db="EMBL/GenBank/DDBJ databases">
        <title>Genome-wide analysis of the MYB gene family in physic nut (Jatropha curcas L.).</title>
        <authorList>
            <person name="Zhou C."/>
            <person name="Wu P."/>
            <person name="Chen Y."/>
            <person name="Li M."/>
            <person name="Jiang H."/>
            <person name="Wu G."/>
        </authorList>
    </citation>
    <scope>NUCLEOTIDE SEQUENCE</scope>
</reference>
<dbReference type="AlphaFoldDB" id="A0A067K2V4"/>
<sequence length="189" mass="21903">MKAEKDQFKKRFWTKEEDRILMEYIRVNGGGRWNRISQLTGLRRCGKSCRLRWLNYLSPNVNHADFSQEEDDLIIRLHNLLGNRWSLIAGRLPGRTANQVKNHWNCHLRKRLGLKKQARKPVIRSSSKTEIQEINNSGQFLQNGKAIINNEDPFGVGTDSSNGGEAQLQVDDLSLFYNDDDFFNLNSQI</sequence>
<accession>A0A067K2V4</accession>
<evidence type="ECO:0000256" key="1">
    <source>
        <dbReference type="ARBA" id="ARBA00004123"/>
    </source>
</evidence>
<dbReference type="GO" id="GO:0003677">
    <property type="term" value="F:DNA binding"/>
    <property type="evidence" value="ECO:0007669"/>
    <property type="project" value="UniProtKB-KW"/>
</dbReference>
<organism evidence="8 9">
    <name type="scientific">Jatropha curcas</name>
    <name type="common">Barbados nut</name>
    <dbReference type="NCBI Taxonomy" id="180498"/>
    <lineage>
        <taxon>Eukaryota</taxon>
        <taxon>Viridiplantae</taxon>
        <taxon>Streptophyta</taxon>
        <taxon>Embryophyta</taxon>
        <taxon>Tracheophyta</taxon>
        <taxon>Spermatophyta</taxon>
        <taxon>Magnoliopsida</taxon>
        <taxon>eudicotyledons</taxon>
        <taxon>Gunneridae</taxon>
        <taxon>Pentapetalae</taxon>
        <taxon>rosids</taxon>
        <taxon>fabids</taxon>
        <taxon>Malpighiales</taxon>
        <taxon>Euphorbiaceae</taxon>
        <taxon>Crotonoideae</taxon>
        <taxon>Jatropheae</taxon>
        <taxon>Jatropha</taxon>
    </lineage>
</organism>
<dbReference type="OrthoDB" id="833773at2759"/>
<protein>
    <submittedName>
        <fullName evidence="7">MYB family protein</fullName>
    </submittedName>
</protein>
<dbReference type="SMART" id="SM00717">
    <property type="entry name" value="SANT"/>
    <property type="match status" value="2"/>
</dbReference>
<keyword evidence="4" id="KW-0539">Nucleus</keyword>
<dbReference type="EMBL" id="KM034693">
    <property type="protein sequence ID" value="AIT52273.1"/>
    <property type="molecule type" value="Genomic_DNA"/>
</dbReference>
<evidence type="ECO:0000256" key="2">
    <source>
        <dbReference type="ARBA" id="ARBA00022737"/>
    </source>
</evidence>
<evidence type="ECO:0000256" key="4">
    <source>
        <dbReference type="ARBA" id="ARBA00023242"/>
    </source>
</evidence>
<dbReference type="PANTHER" id="PTHR47999:SF59">
    <property type="entry name" value="TRANSCRIPTION FACTOR WER-LIKE"/>
    <property type="match status" value="1"/>
</dbReference>
<dbReference type="InterPro" id="IPR001005">
    <property type="entry name" value="SANT/Myb"/>
</dbReference>
<dbReference type="Pfam" id="PF00249">
    <property type="entry name" value="Myb_DNA-binding"/>
    <property type="match status" value="2"/>
</dbReference>
<dbReference type="PROSITE" id="PS50090">
    <property type="entry name" value="MYB_LIKE"/>
    <property type="match status" value="2"/>
</dbReference>
<keyword evidence="2" id="KW-0677">Repeat</keyword>
<evidence type="ECO:0000313" key="7">
    <source>
        <dbReference type="EMBL" id="AIT52273.1"/>
    </source>
</evidence>
<gene>
    <name evidence="8" type="ORF">JCGZ_17743</name>
</gene>
<dbReference type="InterPro" id="IPR009057">
    <property type="entry name" value="Homeodomain-like_sf"/>
</dbReference>
<reference evidence="8 9" key="1">
    <citation type="journal article" date="2014" name="PLoS ONE">
        <title>Global Analysis of Gene Expression Profiles in Physic Nut (Jatropha curcas L.) Seedlings Exposed to Salt Stress.</title>
        <authorList>
            <person name="Zhang L."/>
            <person name="Zhang C."/>
            <person name="Wu P."/>
            <person name="Chen Y."/>
            <person name="Li M."/>
            <person name="Jiang H."/>
            <person name="Wu G."/>
        </authorList>
    </citation>
    <scope>NUCLEOTIDE SEQUENCE [LARGE SCALE GENOMIC DNA]</scope>
    <source>
        <strain evidence="9">cv. GZQX0401</strain>
        <tissue evidence="8">Young leaves</tissue>
    </source>
</reference>
<dbReference type="FunFam" id="1.10.10.60:FF:000001">
    <property type="entry name" value="MYB-related transcription factor"/>
    <property type="match status" value="1"/>
</dbReference>
<dbReference type="InterPro" id="IPR015495">
    <property type="entry name" value="Myb_TF_plants"/>
</dbReference>
<dbReference type="EMBL" id="KK914893">
    <property type="protein sequence ID" value="KDP26585.1"/>
    <property type="molecule type" value="Genomic_DNA"/>
</dbReference>
<proteinExistence type="predicted"/>
<evidence type="ECO:0000313" key="8">
    <source>
        <dbReference type="EMBL" id="KDP26585.1"/>
    </source>
</evidence>
<keyword evidence="9" id="KW-1185">Reference proteome</keyword>
<dbReference type="CDD" id="cd00167">
    <property type="entry name" value="SANT"/>
    <property type="match status" value="2"/>
</dbReference>
<evidence type="ECO:0000256" key="3">
    <source>
        <dbReference type="ARBA" id="ARBA00023125"/>
    </source>
</evidence>
<evidence type="ECO:0000313" key="9">
    <source>
        <dbReference type="Proteomes" id="UP000027138"/>
    </source>
</evidence>
<dbReference type="PANTHER" id="PTHR47999">
    <property type="entry name" value="TRANSCRIPTION FACTOR MYB8-RELATED-RELATED"/>
    <property type="match status" value="1"/>
</dbReference>